<accession>C5P4W3</accession>
<proteinExistence type="inferred from homology"/>
<dbReference type="Proteomes" id="UP000009084">
    <property type="component" value="Unassembled WGS sequence"/>
</dbReference>
<keyword evidence="3" id="KW-0732">Signal</keyword>
<evidence type="ECO:0000259" key="4">
    <source>
        <dbReference type="Pfam" id="PF22903"/>
    </source>
</evidence>
<dbReference type="OrthoDB" id="5344254at2759"/>
<evidence type="ECO:0000256" key="2">
    <source>
        <dbReference type="ARBA" id="ARBA00046325"/>
    </source>
</evidence>
<dbReference type="HOGENOM" id="CLU_041924_1_0_1"/>
<comment type="caution">
    <text evidence="6">The sequence shown here is derived from an EMBL/GenBank/DDBJ whole genome shotgun (WGS) entry which is preliminary data.</text>
</comment>
<dbReference type="Pfam" id="PF22903">
    <property type="entry name" value="DA_C"/>
    <property type="match status" value="1"/>
</dbReference>
<evidence type="ECO:0000256" key="3">
    <source>
        <dbReference type="SAM" id="SignalP"/>
    </source>
</evidence>
<dbReference type="InterPro" id="IPR056402">
    <property type="entry name" value="DA_N"/>
</dbReference>
<dbReference type="InterPro" id="IPR054499">
    <property type="entry name" value="DA_C"/>
</dbReference>
<comment type="similarity">
    <text evidence="2">Belongs to the Diels-Alderase family.</text>
</comment>
<dbReference type="AlphaFoldDB" id="C5P4W3"/>
<evidence type="ECO:0000313" key="6">
    <source>
        <dbReference type="EMBL" id="EER27753.1"/>
    </source>
</evidence>
<organism evidence="6 7">
    <name type="scientific">Coccidioides posadasii (strain C735)</name>
    <name type="common">Valley fever fungus</name>
    <dbReference type="NCBI Taxonomy" id="222929"/>
    <lineage>
        <taxon>Eukaryota</taxon>
        <taxon>Fungi</taxon>
        <taxon>Dikarya</taxon>
        <taxon>Ascomycota</taxon>
        <taxon>Pezizomycotina</taxon>
        <taxon>Eurotiomycetes</taxon>
        <taxon>Eurotiomycetidae</taxon>
        <taxon>Onygenales</taxon>
        <taxon>Onygenaceae</taxon>
        <taxon>Coccidioides</taxon>
    </lineage>
</organism>
<feature type="domain" description="Diels-Alderase C-terminal" evidence="4">
    <location>
        <begin position="253"/>
        <end position="396"/>
    </location>
</feature>
<dbReference type="EMBL" id="ACFW01000025">
    <property type="protein sequence ID" value="EER27753.1"/>
    <property type="molecule type" value="Genomic_DNA"/>
</dbReference>
<dbReference type="VEuPathDB" id="FungiDB:CPC735_030890"/>
<sequence length="431" mass="48080">MFAFIALFLLQATSADHLSQQPLRELFPGNWEAELQADIPNQPEPCSVSHLSAYEQVEGPVAFSTSSTEHLETPKLSGVNATAWEQWEFDGTDDDGMAGIIIGFSRDASYAFFGLGNLRVEFYMVLSDGTVIQELDYLDESTIMNCQGDITGMWNSTKRSYSFHVPKDMSRATVKWRTPAGKGTLSVTSTTQPHFPDGSMWPSQGARTEMAPSLHMNQPIAGGRVIADVELSSSKRMKLRGFGGHGRLWAQGGWFDIVDGFHIIRAYAGPYTISYWRPISRLNKGDVYHSAQLFKHGKLLAATQLGEKSQTKDYILFSNDFRGKVSGGLTDKSTGHVLEFISPSRGKKWQFLVEHMRKKFEMGLGGETGISGFTNRVTGGETGGRQYEGRGFSEQTIFPEEIAKWRIWIVYGIGYFNRGKSFVLKIARWLS</sequence>
<keyword evidence="1" id="KW-0413">Isomerase</keyword>
<reference evidence="6 7" key="1">
    <citation type="journal article" date="2009" name="Genome Res.">
        <title>Comparative genomic analyses of the human fungal pathogens Coccidioides and their relatives.</title>
        <authorList>
            <person name="Sharpton T.J."/>
            <person name="Stajich J.E."/>
            <person name="Rounsley S.D."/>
            <person name="Gardner M.J."/>
            <person name="Wortman J.R."/>
            <person name="Jordar V.S."/>
            <person name="Maiti R."/>
            <person name="Kodira C.D."/>
            <person name="Neafsey D.E."/>
            <person name="Zeng Q."/>
            <person name="Hung C.-Y."/>
            <person name="McMahan C."/>
            <person name="Muszewska A."/>
            <person name="Grynberg M."/>
            <person name="Mandel M.A."/>
            <person name="Kellner E.M."/>
            <person name="Barker B.M."/>
            <person name="Galgiani J.N."/>
            <person name="Orbach M.J."/>
            <person name="Kirkland T.N."/>
            <person name="Cole G.T."/>
            <person name="Henn M.R."/>
            <person name="Birren B.W."/>
            <person name="Taylor J.W."/>
        </authorList>
    </citation>
    <scope>NUCLEOTIDE SEQUENCE [LARGE SCALE GENOMIC DNA]</scope>
    <source>
        <strain evidence="7">C735</strain>
    </source>
</reference>
<evidence type="ECO:0000256" key="1">
    <source>
        <dbReference type="ARBA" id="ARBA00023235"/>
    </source>
</evidence>
<dbReference type="GO" id="GO:0016853">
    <property type="term" value="F:isomerase activity"/>
    <property type="evidence" value="ECO:0007669"/>
    <property type="project" value="UniProtKB-KW"/>
</dbReference>
<evidence type="ECO:0000313" key="7">
    <source>
        <dbReference type="Proteomes" id="UP000009084"/>
    </source>
</evidence>
<dbReference type="Pfam" id="PF24137">
    <property type="entry name" value="DA_N"/>
    <property type="match status" value="1"/>
</dbReference>
<name>C5P4W3_COCP7</name>
<gene>
    <name evidence="6" type="ORF">CPC735_030890</name>
</gene>
<feature type="chain" id="PRO_5012994377" evidence="3">
    <location>
        <begin position="16"/>
        <end position="431"/>
    </location>
</feature>
<feature type="signal peptide" evidence="3">
    <location>
        <begin position="1"/>
        <end position="15"/>
    </location>
</feature>
<dbReference type="KEGG" id="cpw:9695393"/>
<evidence type="ECO:0000259" key="5">
    <source>
        <dbReference type="Pfam" id="PF24137"/>
    </source>
</evidence>
<feature type="domain" description="Diels-Alderase N-terminal" evidence="5">
    <location>
        <begin position="57"/>
        <end position="249"/>
    </location>
</feature>
<protein>
    <submittedName>
        <fullName evidence="6">Uncharacterized protein</fullName>
    </submittedName>
</protein>